<dbReference type="InterPro" id="IPR036890">
    <property type="entry name" value="HATPase_C_sf"/>
</dbReference>
<keyword evidence="3" id="KW-0808">Transferase</keyword>
<dbReference type="OrthoDB" id="4326936at2"/>
<dbReference type="AlphaFoldDB" id="A0A1H0R0X2"/>
<protein>
    <submittedName>
        <fullName evidence="3">Histidine kinase-like ATPase domain-containing protein</fullName>
    </submittedName>
</protein>
<dbReference type="Proteomes" id="UP000199088">
    <property type="component" value="Unassembled WGS sequence"/>
</dbReference>
<dbReference type="SUPFAM" id="SSF55874">
    <property type="entry name" value="ATPase domain of HSP90 chaperone/DNA topoisomerase II/histidine kinase"/>
    <property type="match status" value="1"/>
</dbReference>
<dbReference type="PANTHER" id="PTHR35526">
    <property type="entry name" value="ANTI-SIGMA-F FACTOR RSBW-RELATED"/>
    <property type="match status" value="1"/>
</dbReference>
<dbReference type="Gene3D" id="3.30.565.10">
    <property type="entry name" value="Histidine kinase-like ATPase, C-terminal domain"/>
    <property type="match status" value="1"/>
</dbReference>
<dbReference type="STRING" id="1052260.SAMN05660199_03421"/>
<evidence type="ECO:0000313" key="4">
    <source>
        <dbReference type="Proteomes" id="UP000199088"/>
    </source>
</evidence>
<evidence type="ECO:0000256" key="1">
    <source>
        <dbReference type="ARBA" id="ARBA00022527"/>
    </source>
</evidence>
<dbReference type="EMBL" id="FNIR01000011">
    <property type="protein sequence ID" value="SDP22995.1"/>
    <property type="molecule type" value="Genomic_DNA"/>
</dbReference>
<dbReference type="InterPro" id="IPR050267">
    <property type="entry name" value="Anti-sigma-factor_SerPK"/>
</dbReference>
<keyword evidence="4" id="KW-1185">Reference proteome</keyword>
<evidence type="ECO:0000259" key="2">
    <source>
        <dbReference type="Pfam" id="PF13581"/>
    </source>
</evidence>
<reference evidence="4" key="1">
    <citation type="submission" date="2016-10" db="EMBL/GenBank/DDBJ databases">
        <authorList>
            <person name="Varghese N."/>
            <person name="Submissions S."/>
        </authorList>
    </citation>
    <scope>NUCLEOTIDE SEQUENCE [LARGE SCALE GENOMIC DNA]</scope>
    <source>
        <strain evidence="4">DSM 45843</strain>
    </source>
</reference>
<sequence>MDRDTASPVWPSVAPPDAAPGRMWPLERVSELPRVRAQLRRHLAAELGDALSAEDAELVDRVVLAFDEMASNALRHGGGGVTARVAPHGRSWLVEVCDEAAVRPPTPAIGRDPSLGGLGLYLIAEMSTAHGWHTHGGSKSVWALLPR</sequence>
<keyword evidence="3" id="KW-0418">Kinase</keyword>
<dbReference type="GO" id="GO:0004674">
    <property type="term" value="F:protein serine/threonine kinase activity"/>
    <property type="evidence" value="ECO:0007669"/>
    <property type="project" value="UniProtKB-KW"/>
</dbReference>
<keyword evidence="1" id="KW-0723">Serine/threonine-protein kinase</keyword>
<proteinExistence type="predicted"/>
<evidence type="ECO:0000313" key="3">
    <source>
        <dbReference type="EMBL" id="SDP22995.1"/>
    </source>
</evidence>
<gene>
    <name evidence="3" type="ORF">SAMN05660199_03421</name>
</gene>
<organism evidence="3 4">
    <name type="scientific">Klenkia soli</name>
    <dbReference type="NCBI Taxonomy" id="1052260"/>
    <lineage>
        <taxon>Bacteria</taxon>
        <taxon>Bacillati</taxon>
        <taxon>Actinomycetota</taxon>
        <taxon>Actinomycetes</taxon>
        <taxon>Geodermatophilales</taxon>
        <taxon>Geodermatophilaceae</taxon>
        <taxon>Klenkia</taxon>
    </lineage>
</organism>
<dbReference type="PANTHER" id="PTHR35526:SF3">
    <property type="entry name" value="ANTI-SIGMA-F FACTOR RSBW"/>
    <property type="match status" value="1"/>
</dbReference>
<dbReference type="InterPro" id="IPR003594">
    <property type="entry name" value="HATPase_dom"/>
</dbReference>
<dbReference type="CDD" id="cd16936">
    <property type="entry name" value="HATPase_RsbW-like"/>
    <property type="match status" value="1"/>
</dbReference>
<feature type="domain" description="Histidine kinase/HSP90-like ATPase" evidence="2">
    <location>
        <begin position="37"/>
        <end position="142"/>
    </location>
</feature>
<dbReference type="Pfam" id="PF13581">
    <property type="entry name" value="HATPase_c_2"/>
    <property type="match status" value="1"/>
</dbReference>
<name>A0A1H0R0X2_9ACTN</name>
<accession>A0A1H0R0X2</accession>
<dbReference type="RefSeq" id="WP_091247416.1">
    <property type="nucleotide sequence ID" value="NZ_FNIR01000011.1"/>
</dbReference>